<comment type="catalytic activity">
    <reaction evidence="1">
        <text>ATP + protein L-histidine = ADP + protein N-phospho-L-histidine.</text>
        <dbReference type="EC" id="2.7.13.3"/>
    </reaction>
</comment>
<keyword evidence="4" id="KW-0597">Phosphoprotein</keyword>
<feature type="domain" description="Histidine kinase" evidence="9">
    <location>
        <begin position="261"/>
        <end position="477"/>
    </location>
</feature>
<evidence type="ECO:0000256" key="2">
    <source>
        <dbReference type="ARBA" id="ARBA00004370"/>
    </source>
</evidence>
<proteinExistence type="predicted"/>
<dbReference type="PROSITE" id="PS50109">
    <property type="entry name" value="HIS_KIN"/>
    <property type="match status" value="1"/>
</dbReference>
<feature type="domain" description="HAMP" evidence="10">
    <location>
        <begin position="201"/>
        <end position="253"/>
    </location>
</feature>
<dbReference type="SMART" id="SM00387">
    <property type="entry name" value="HATPase_c"/>
    <property type="match status" value="1"/>
</dbReference>
<name>A0ABV1ESG5_9FIRM</name>
<dbReference type="InterPro" id="IPR003660">
    <property type="entry name" value="HAMP_dom"/>
</dbReference>
<dbReference type="InterPro" id="IPR050351">
    <property type="entry name" value="BphY/WalK/GraS-like"/>
</dbReference>
<dbReference type="RefSeq" id="WP_349140570.1">
    <property type="nucleotide sequence ID" value="NZ_JBBMFT010000005.1"/>
</dbReference>
<comment type="caution">
    <text evidence="11">The sequence shown here is derived from an EMBL/GenBank/DDBJ whole genome shotgun (WGS) entry which is preliminary data.</text>
</comment>
<dbReference type="SMART" id="SM00304">
    <property type="entry name" value="HAMP"/>
    <property type="match status" value="1"/>
</dbReference>
<comment type="subcellular location">
    <subcellularLocation>
        <location evidence="2">Membrane</location>
    </subcellularLocation>
</comment>
<dbReference type="InterPro" id="IPR005467">
    <property type="entry name" value="His_kinase_dom"/>
</dbReference>
<dbReference type="Gene3D" id="1.10.287.130">
    <property type="match status" value="1"/>
</dbReference>
<evidence type="ECO:0000256" key="4">
    <source>
        <dbReference type="ARBA" id="ARBA00022553"/>
    </source>
</evidence>
<dbReference type="SUPFAM" id="SSF158472">
    <property type="entry name" value="HAMP domain-like"/>
    <property type="match status" value="1"/>
</dbReference>
<dbReference type="SUPFAM" id="SSF55874">
    <property type="entry name" value="ATPase domain of HSP90 chaperone/DNA topoisomerase II/histidine kinase"/>
    <property type="match status" value="1"/>
</dbReference>
<dbReference type="CDD" id="cd00075">
    <property type="entry name" value="HATPase"/>
    <property type="match status" value="1"/>
</dbReference>
<dbReference type="SUPFAM" id="SSF47384">
    <property type="entry name" value="Homodimeric domain of signal transducing histidine kinase"/>
    <property type="match status" value="1"/>
</dbReference>
<accession>A0ABV1ESG5</accession>
<dbReference type="Gene3D" id="6.10.340.10">
    <property type="match status" value="1"/>
</dbReference>
<dbReference type="CDD" id="cd06225">
    <property type="entry name" value="HAMP"/>
    <property type="match status" value="1"/>
</dbReference>
<keyword evidence="6 11" id="KW-0418">Kinase</keyword>
<evidence type="ECO:0000259" key="10">
    <source>
        <dbReference type="PROSITE" id="PS50885"/>
    </source>
</evidence>
<keyword evidence="5" id="KW-0808">Transferase</keyword>
<dbReference type="Gene3D" id="3.30.565.10">
    <property type="entry name" value="Histidine kinase-like ATPase, C-terminal domain"/>
    <property type="match status" value="1"/>
</dbReference>
<dbReference type="EC" id="2.7.13.3" evidence="3"/>
<dbReference type="InterPro" id="IPR004358">
    <property type="entry name" value="Sig_transdc_His_kin-like_C"/>
</dbReference>
<dbReference type="InterPro" id="IPR036097">
    <property type="entry name" value="HisK_dim/P_sf"/>
</dbReference>
<dbReference type="GO" id="GO:0016301">
    <property type="term" value="F:kinase activity"/>
    <property type="evidence" value="ECO:0007669"/>
    <property type="project" value="UniProtKB-KW"/>
</dbReference>
<dbReference type="InterPro" id="IPR003594">
    <property type="entry name" value="HATPase_dom"/>
</dbReference>
<dbReference type="PROSITE" id="PS50885">
    <property type="entry name" value="HAMP"/>
    <property type="match status" value="1"/>
</dbReference>
<dbReference type="Pfam" id="PF00512">
    <property type="entry name" value="HisKA"/>
    <property type="match status" value="1"/>
</dbReference>
<evidence type="ECO:0000256" key="8">
    <source>
        <dbReference type="SAM" id="Phobius"/>
    </source>
</evidence>
<evidence type="ECO:0000313" key="11">
    <source>
        <dbReference type="EMBL" id="MEQ2456852.1"/>
    </source>
</evidence>
<dbReference type="CDD" id="cd00082">
    <property type="entry name" value="HisKA"/>
    <property type="match status" value="1"/>
</dbReference>
<dbReference type="PRINTS" id="PR00344">
    <property type="entry name" value="BCTRLSENSOR"/>
</dbReference>
<gene>
    <name evidence="11" type="ORF">WMO45_09980</name>
</gene>
<keyword evidence="8" id="KW-1133">Transmembrane helix</keyword>
<feature type="transmembrane region" description="Helical" evidence="8">
    <location>
        <begin position="21"/>
        <end position="42"/>
    </location>
</feature>
<evidence type="ECO:0000256" key="5">
    <source>
        <dbReference type="ARBA" id="ARBA00022679"/>
    </source>
</evidence>
<keyword evidence="8" id="KW-0812">Transmembrane</keyword>
<sequence>MDKQGERARRVPFWRSIQAKFVLTYAVIIVSVLVFLNTYPLLISQELIYRSKQTSMQNQASVLASALAGPETLTAEGVSQVVTLLNVEASRVVVTGPGGVILYDCQEGSRREDTLGQYALFWEVASALRGNDVFRSEYADGAFQSRAAVPITYRSMTQGAVYLYDYDSDQGALLQGIQTNLGSVSAVVCLVAVVLGLIFSKALTRRIALLLRAIHTVRQGEYSHRVDMKGGDELSRLADEFNELTGRLQTTEEVRRRFVSDASHELKTPLASIRLLADSILQSEHMDSQTAREFVSDIGEEAERLTRITEKLLTLTRLDTARPVQTGPVDVAAVVERVEHMLSPLARAVEVALELHLQPGCLVRATEDDLYQVAFNLMENAVKYNLPGGTVWVYLTGEAHRVVLRVEDSGVGIPEEDLPKIFDRFYRVDKARSRAAGGTGLGLSIVWDTVRQHGGSITVHRREPEGTCFQVCFPRWQEEGGEGT</sequence>
<dbReference type="EMBL" id="JBBMFT010000005">
    <property type="protein sequence ID" value="MEQ2456852.1"/>
    <property type="molecule type" value="Genomic_DNA"/>
</dbReference>
<reference evidence="11 12" key="1">
    <citation type="submission" date="2024-03" db="EMBL/GenBank/DDBJ databases">
        <title>Human intestinal bacterial collection.</title>
        <authorList>
            <person name="Pauvert C."/>
            <person name="Hitch T.C.A."/>
            <person name="Clavel T."/>
        </authorList>
    </citation>
    <scope>NUCLEOTIDE SEQUENCE [LARGE SCALE GENOMIC DNA]</scope>
    <source>
        <strain evidence="11 12">CLA-AP-H34</strain>
    </source>
</reference>
<organism evidence="11 12">
    <name type="scientific">Flavonifractor hominis</name>
    <dbReference type="NCBI Taxonomy" id="3133178"/>
    <lineage>
        <taxon>Bacteria</taxon>
        <taxon>Bacillati</taxon>
        <taxon>Bacillota</taxon>
        <taxon>Clostridia</taxon>
        <taxon>Eubacteriales</taxon>
        <taxon>Oscillospiraceae</taxon>
        <taxon>Flavonifractor</taxon>
    </lineage>
</organism>
<dbReference type="PANTHER" id="PTHR45453:SF1">
    <property type="entry name" value="PHOSPHATE REGULON SENSOR PROTEIN PHOR"/>
    <property type="match status" value="1"/>
</dbReference>
<evidence type="ECO:0000256" key="7">
    <source>
        <dbReference type="ARBA" id="ARBA00023012"/>
    </source>
</evidence>
<dbReference type="Proteomes" id="UP001440599">
    <property type="component" value="Unassembled WGS sequence"/>
</dbReference>
<dbReference type="Pfam" id="PF00672">
    <property type="entry name" value="HAMP"/>
    <property type="match status" value="1"/>
</dbReference>
<dbReference type="Pfam" id="PF02518">
    <property type="entry name" value="HATPase_c"/>
    <property type="match status" value="1"/>
</dbReference>
<evidence type="ECO:0000313" key="12">
    <source>
        <dbReference type="Proteomes" id="UP001440599"/>
    </source>
</evidence>
<protein>
    <recommendedName>
        <fullName evidence="3">histidine kinase</fullName>
        <ecNumber evidence="3">2.7.13.3</ecNumber>
    </recommendedName>
</protein>
<keyword evidence="7" id="KW-0902">Two-component regulatory system</keyword>
<dbReference type="PANTHER" id="PTHR45453">
    <property type="entry name" value="PHOSPHATE REGULON SENSOR PROTEIN PHOR"/>
    <property type="match status" value="1"/>
</dbReference>
<dbReference type="SMART" id="SM00388">
    <property type="entry name" value="HisKA"/>
    <property type="match status" value="1"/>
</dbReference>
<keyword evidence="12" id="KW-1185">Reference proteome</keyword>
<dbReference type="InterPro" id="IPR003661">
    <property type="entry name" value="HisK_dim/P_dom"/>
</dbReference>
<keyword evidence="8" id="KW-0472">Membrane</keyword>
<evidence type="ECO:0000256" key="6">
    <source>
        <dbReference type="ARBA" id="ARBA00022777"/>
    </source>
</evidence>
<evidence type="ECO:0000256" key="3">
    <source>
        <dbReference type="ARBA" id="ARBA00012438"/>
    </source>
</evidence>
<evidence type="ECO:0000259" key="9">
    <source>
        <dbReference type="PROSITE" id="PS50109"/>
    </source>
</evidence>
<dbReference type="InterPro" id="IPR036890">
    <property type="entry name" value="HATPase_C_sf"/>
</dbReference>
<evidence type="ECO:0000256" key="1">
    <source>
        <dbReference type="ARBA" id="ARBA00000085"/>
    </source>
</evidence>